<dbReference type="InterPro" id="IPR050640">
    <property type="entry name" value="Bact_2-comp_sensor_kinase"/>
</dbReference>
<dbReference type="Pfam" id="PF06580">
    <property type="entry name" value="His_kinase"/>
    <property type="match status" value="1"/>
</dbReference>
<evidence type="ECO:0000256" key="7">
    <source>
        <dbReference type="ARBA" id="ARBA00022777"/>
    </source>
</evidence>
<keyword evidence="3" id="KW-0597">Phosphoprotein</keyword>
<dbReference type="SMART" id="SM00304">
    <property type="entry name" value="HAMP"/>
    <property type="match status" value="1"/>
</dbReference>
<reference evidence="14 15" key="1">
    <citation type="submission" date="2018-01" db="EMBL/GenBank/DDBJ databases">
        <authorList>
            <person name="Gaut B.S."/>
            <person name="Morton B.R."/>
            <person name="Clegg M.T."/>
            <person name="Duvall M.R."/>
        </authorList>
    </citation>
    <scope>NUCLEOTIDE SEQUENCE [LARGE SCALE GENOMIC DNA]</scope>
    <source>
        <strain evidence="14">GP69</strain>
    </source>
</reference>
<keyword evidence="7 14" id="KW-0418">Kinase</keyword>
<dbReference type="CDD" id="cd06225">
    <property type="entry name" value="HAMP"/>
    <property type="match status" value="1"/>
</dbReference>
<dbReference type="EMBL" id="OFSM01000006">
    <property type="protein sequence ID" value="SOY28649.1"/>
    <property type="molecule type" value="Genomic_DNA"/>
</dbReference>
<keyword evidence="9 12" id="KW-1133">Transmembrane helix</keyword>
<dbReference type="InterPro" id="IPR036890">
    <property type="entry name" value="HATPase_C_sf"/>
</dbReference>
<evidence type="ECO:0000256" key="2">
    <source>
        <dbReference type="ARBA" id="ARBA00022475"/>
    </source>
</evidence>
<dbReference type="PANTHER" id="PTHR34220:SF11">
    <property type="entry name" value="SENSOR PROTEIN KINASE HPTS"/>
    <property type="match status" value="1"/>
</dbReference>
<keyword evidence="2" id="KW-1003">Cell membrane</keyword>
<dbReference type="SUPFAM" id="SSF158472">
    <property type="entry name" value="HAMP domain-like"/>
    <property type="match status" value="1"/>
</dbReference>
<dbReference type="Proteomes" id="UP000236311">
    <property type="component" value="Unassembled WGS sequence"/>
</dbReference>
<keyword evidence="11 12" id="KW-0472">Membrane</keyword>
<name>A0A2K4ZDW0_9FIRM</name>
<dbReference type="InterPro" id="IPR003660">
    <property type="entry name" value="HAMP_dom"/>
</dbReference>
<evidence type="ECO:0000256" key="1">
    <source>
        <dbReference type="ARBA" id="ARBA00004651"/>
    </source>
</evidence>
<organism evidence="14 15">
    <name type="scientific">Acetatifactor muris</name>
    <dbReference type="NCBI Taxonomy" id="879566"/>
    <lineage>
        <taxon>Bacteria</taxon>
        <taxon>Bacillati</taxon>
        <taxon>Bacillota</taxon>
        <taxon>Clostridia</taxon>
        <taxon>Lachnospirales</taxon>
        <taxon>Lachnospiraceae</taxon>
        <taxon>Acetatifactor</taxon>
    </lineage>
</organism>
<evidence type="ECO:0000256" key="4">
    <source>
        <dbReference type="ARBA" id="ARBA00022679"/>
    </source>
</evidence>
<keyword evidence="8" id="KW-0067">ATP-binding</keyword>
<dbReference type="RefSeq" id="WP_172454988.1">
    <property type="nucleotide sequence ID" value="NZ_JANJZD010000006.1"/>
</dbReference>
<dbReference type="SUPFAM" id="SSF55874">
    <property type="entry name" value="ATPase domain of HSP90 chaperone/DNA topoisomerase II/histidine kinase"/>
    <property type="match status" value="1"/>
</dbReference>
<evidence type="ECO:0000259" key="13">
    <source>
        <dbReference type="PROSITE" id="PS50885"/>
    </source>
</evidence>
<dbReference type="EC" id="2.7.13.3" evidence="14"/>
<evidence type="ECO:0000256" key="10">
    <source>
        <dbReference type="ARBA" id="ARBA00023012"/>
    </source>
</evidence>
<dbReference type="Pfam" id="PF00672">
    <property type="entry name" value="HAMP"/>
    <property type="match status" value="1"/>
</dbReference>
<evidence type="ECO:0000256" key="3">
    <source>
        <dbReference type="ARBA" id="ARBA00022553"/>
    </source>
</evidence>
<dbReference type="Gene3D" id="3.30.565.10">
    <property type="entry name" value="Histidine kinase-like ATPase, C-terminal domain"/>
    <property type="match status" value="1"/>
</dbReference>
<gene>
    <name evidence="14" type="primary">ypdA_3</name>
    <name evidence="14" type="ORF">AMURIS_01360</name>
</gene>
<evidence type="ECO:0000256" key="9">
    <source>
        <dbReference type="ARBA" id="ARBA00022989"/>
    </source>
</evidence>
<dbReference type="PROSITE" id="PS50885">
    <property type="entry name" value="HAMP"/>
    <property type="match status" value="1"/>
</dbReference>
<feature type="domain" description="HAMP" evidence="13">
    <location>
        <begin position="321"/>
        <end position="374"/>
    </location>
</feature>
<feature type="transmembrane region" description="Helical" evidence="12">
    <location>
        <begin position="299"/>
        <end position="319"/>
    </location>
</feature>
<keyword evidence="4 14" id="KW-0808">Transferase</keyword>
<proteinExistence type="predicted"/>
<dbReference type="GO" id="GO:0005886">
    <property type="term" value="C:plasma membrane"/>
    <property type="evidence" value="ECO:0007669"/>
    <property type="project" value="UniProtKB-SubCell"/>
</dbReference>
<keyword evidence="10" id="KW-0902">Two-component regulatory system</keyword>
<evidence type="ECO:0000256" key="12">
    <source>
        <dbReference type="SAM" id="Phobius"/>
    </source>
</evidence>
<evidence type="ECO:0000256" key="5">
    <source>
        <dbReference type="ARBA" id="ARBA00022692"/>
    </source>
</evidence>
<keyword evidence="6" id="KW-0547">Nucleotide-binding</keyword>
<dbReference type="GO" id="GO:0000155">
    <property type="term" value="F:phosphorelay sensor kinase activity"/>
    <property type="evidence" value="ECO:0007669"/>
    <property type="project" value="InterPro"/>
</dbReference>
<comment type="subcellular location">
    <subcellularLocation>
        <location evidence="1">Cell membrane</location>
        <topology evidence="1">Multi-pass membrane protein</topology>
    </subcellularLocation>
</comment>
<keyword evidence="5 12" id="KW-0812">Transmembrane</keyword>
<sequence>MIRKLTQSYYAKISFICICIVSLVTGLFSYLCYGLISRQNVSEHLSDYNILINTQSSALSSRLASFSDFFHPVFSNPDAYKALCDLYLSPNGILPNETTDILLDTMSALCASDSYCCGMLLLTRTGRLYQYDTKYVSLIPLNLVRTTFRFTPYQLQLIPDSKISEMSLDMELPASHVYGLSGTLFRYKGNMLENLGYMIALYSTEEFSNILASSGLEDTAEFTIMNDSFSVIYSSAGDYASTDMEALLARPYKNVGGNVRLLSSPEGKCYFSSLPQNNYNYFTVYRLPAENIPVSTAQITLLLLSLLLPLVCILLYSTVFRTSGRKVRNILTSMEIVGRNNLSYRMALPKGNDEFANIAHSFNHMCDELQKNVENVYLFEISQRKSELYAMQTSINPHFLYNALEQIRVQILHGNREKASRMLLLLSKMYRFQTKRNLFISIAEECAQMENLINLYSFRISECEYDIHVDNGVKKYGIPKNILQPLVENSFVHGFTPEQDNGLITITVTFSDTADAICFTVEDNGRSVTPEELKLLREKLLQPVLNRDEENGFALSNVNNRLKLVFGESACLNLSLGQDGTGFLVSFSIPPVLPEDLAASYSN</sequence>
<evidence type="ECO:0000256" key="6">
    <source>
        <dbReference type="ARBA" id="ARBA00022741"/>
    </source>
</evidence>
<evidence type="ECO:0000313" key="14">
    <source>
        <dbReference type="EMBL" id="SOY28649.1"/>
    </source>
</evidence>
<evidence type="ECO:0000256" key="11">
    <source>
        <dbReference type="ARBA" id="ARBA00023136"/>
    </source>
</evidence>
<protein>
    <submittedName>
        <fullName evidence="14">Sensor histidine kinase YpdA</fullName>
        <ecNumber evidence="14">2.7.13.3</ecNumber>
    </submittedName>
</protein>
<feature type="transmembrane region" description="Helical" evidence="12">
    <location>
        <begin position="12"/>
        <end position="36"/>
    </location>
</feature>
<keyword evidence="15" id="KW-1185">Reference proteome</keyword>
<evidence type="ECO:0000313" key="15">
    <source>
        <dbReference type="Proteomes" id="UP000236311"/>
    </source>
</evidence>
<dbReference type="AlphaFoldDB" id="A0A2K4ZDW0"/>
<dbReference type="Pfam" id="PF02518">
    <property type="entry name" value="HATPase_c"/>
    <property type="match status" value="1"/>
</dbReference>
<evidence type="ECO:0000256" key="8">
    <source>
        <dbReference type="ARBA" id="ARBA00022840"/>
    </source>
</evidence>
<dbReference type="InterPro" id="IPR010559">
    <property type="entry name" value="Sig_transdc_His_kin_internal"/>
</dbReference>
<dbReference type="GO" id="GO:0005524">
    <property type="term" value="F:ATP binding"/>
    <property type="evidence" value="ECO:0007669"/>
    <property type="project" value="UniProtKB-KW"/>
</dbReference>
<dbReference type="InterPro" id="IPR003594">
    <property type="entry name" value="HATPase_dom"/>
</dbReference>
<dbReference type="PANTHER" id="PTHR34220">
    <property type="entry name" value="SENSOR HISTIDINE KINASE YPDA"/>
    <property type="match status" value="1"/>
</dbReference>
<dbReference type="Gene3D" id="6.10.340.10">
    <property type="match status" value="1"/>
</dbReference>
<accession>A0A2K4ZDW0</accession>